<evidence type="ECO:0000313" key="3">
    <source>
        <dbReference type="Proteomes" id="UP000034883"/>
    </source>
</evidence>
<comment type="similarity">
    <text evidence="1">Belongs to the bactofilin family.</text>
</comment>
<evidence type="ECO:0000313" key="2">
    <source>
        <dbReference type="EMBL" id="AKF08110.1"/>
    </source>
</evidence>
<dbReference type="Pfam" id="PF04519">
    <property type="entry name" value="Bactofilin"/>
    <property type="match status" value="1"/>
</dbReference>
<dbReference type="PANTHER" id="PTHR35024">
    <property type="entry name" value="HYPOTHETICAL CYTOSOLIC PROTEIN"/>
    <property type="match status" value="1"/>
</dbReference>
<dbReference type="AlphaFoldDB" id="A0A0F6YJI6"/>
<reference evidence="2 3" key="1">
    <citation type="submission" date="2015-03" db="EMBL/GenBank/DDBJ databases">
        <title>Genome assembly of Sandaracinus amylolyticus DSM 53668.</title>
        <authorList>
            <person name="Sharma G."/>
            <person name="Subramanian S."/>
        </authorList>
    </citation>
    <scope>NUCLEOTIDE SEQUENCE [LARGE SCALE GENOMIC DNA]</scope>
    <source>
        <strain evidence="2 3">DSM 53668</strain>
    </source>
</reference>
<name>A0A0F6YJI6_9BACT</name>
<dbReference type="KEGG" id="samy:DB32_005259"/>
<proteinExistence type="inferred from homology"/>
<dbReference type="Proteomes" id="UP000034883">
    <property type="component" value="Chromosome"/>
</dbReference>
<protein>
    <recommendedName>
        <fullName evidence="4">Polymer-forming cytoskeletal protein</fullName>
    </recommendedName>
</protein>
<dbReference type="PANTHER" id="PTHR35024:SF4">
    <property type="entry name" value="POLYMER-FORMING CYTOSKELETAL PROTEIN"/>
    <property type="match status" value="1"/>
</dbReference>
<keyword evidence="3" id="KW-1185">Reference proteome</keyword>
<dbReference type="InterPro" id="IPR007607">
    <property type="entry name" value="BacA/B"/>
</dbReference>
<dbReference type="STRING" id="927083.DB32_005259"/>
<gene>
    <name evidence="2" type="ORF">DB32_005259</name>
</gene>
<evidence type="ECO:0000256" key="1">
    <source>
        <dbReference type="ARBA" id="ARBA00044755"/>
    </source>
</evidence>
<evidence type="ECO:0008006" key="4">
    <source>
        <dbReference type="Google" id="ProtNLM"/>
    </source>
</evidence>
<dbReference type="EMBL" id="CP011125">
    <property type="protein sequence ID" value="AKF08110.1"/>
    <property type="molecule type" value="Genomic_DNA"/>
</dbReference>
<organism evidence="2 3">
    <name type="scientific">Sandaracinus amylolyticus</name>
    <dbReference type="NCBI Taxonomy" id="927083"/>
    <lineage>
        <taxon>Bacteria</taxon>
        <taxon>Pseudomonadati</taxon>
        <taxon>Myxococcota</taxon>
        <taxon>Polyangia</taxon>
        <taxon>Polyangiales</taxon>
        <taxon>Sandaracinaceae</taxon>
        <taxon>Sandaracinus</taxon>
    </lineage>
</organism>
<accession>A0A0F6YJI6</accession>
<sequence>MVRGRLDGKGDLRVEGVLEGELDLEGDVAVGPDGTLVGPLRARSIEVAGEVHGDVLAGDTVAIRAGGRVQGDVRARRIAIDDGAALHGGIEMDFDLEEDEEARR</sequence>